<dbReference type="OrthoDB" id="2752641at2759"/>
<feature type="region of interest" description="Disordered" evidence="1">
    <location>
        <begin position="1"/>
        <end position="36"/>
    </location>
</feature>
<evidence type="ECO:0000313" key="3">
    <source>
        <dbReference type="Proteomes" id="UP000184267"/>
    </source>
</evidence>
<name>A0A1M2VLG1_TRAPU</name>
<dbReference type="EMBL" id="MNAD01001043">
    <property type="protein sequence ID" value="OJT08403.1"/>
    <property type="molecule type" value="Genomic_DNA"/>
</dbReference>
<accession>A0A1M2VLG1</accession>
<sequence length="225" mass="24007">MAAPTQSFASPTAAPTQPSALFPPAPAPPSASSTATPAQSSVSAIAIFAHSSMSSTDALTQPSAESTVVFARSFASSTAVVRIGDDLKKVTHDARDLLLDLDIPQWDRQAYLLQASPAETEQPPKKDVAATTFHAHSEASAVPCEEVFSSSKETITERRTKMAPDLLSELQILKHAYRQDRLSFTTQVVANERDYSLEGSVTEAAAQELLTAGKFAELEELLSDT</sequence>
<organism evidence="2 3">
    <name type="scientific">Trametes pubescens</name>
    <name type="common">White-rot fungus</name>
    <dbReference type="NCBI Taxonomy" id="154538"/>
    <lineage>
        <taxon>Eukaryota</taxon>
        <taxon>Fungi</taxon>
        <taxon>Dikarya</taxon>
        <taxon>Basidiomycota</taxon>
        <taxon>Agaricomycotina</taxon>
        <taxon>Agaricomycetes</taxon>
        <taxon>Polyporales</taxon>
        <taxon>Polyporaceae</taxon>
        <taxon>Trametes</taxon>
    </lineage>
</organism>
<reference evidence="2 3" key="1">
    <citation type="submission" date="2016-10" db="EMBL/GenBank/DDBJ databases">
        <title>Genome sequence of the basidiomycete white-rot fungus Trametes pubescens.</title>
        <authorList>
            <person name="Makela M.R."/>
            <person name="Granchi Z."/>
            <person name="Peng M."/>
            <person name="De Vries R.P."/>
            <person name="Grigoriev I."/>
            <person name="Riley R."/>
            <person name="Hilden K."/>
        </authorList>
    </citation>
    <scope>NUCLEOTIDE SEQUENCE [LARGE SCALE GENOMIC DNA]</scope>
    <source>
        <strain evidence="2 3">FBCC735</strain>
    </source>
</reference>
<dbReference type="STRING" id="154538.A0A1M2VLG1"/>
<comment type="caution">
    <text evidence="2">The sequence shown here is derived from an EMBL/GenBank/DDBJ whole genome shotgun (WGS) entry which is preliminary data.</text>
</comment>
<dbReference type="Proteomes" id="UP000184267">
    <property type="component" value="Unassembled WGS sequence"/>
</dbReference>
<gene>
    <name evidence="2" type="ORF">TRAPUB_691</name>
</gene>
<evidence type="ECO:0000313" key="2">
    <source>
        <dbReference type="EMBL" id="OJT08403.1"/>
    </source>
</evidence>
<proteinExistence type="predicted"/>
<keyword evidence="3" id="KW-1185">Reference proteome</keyword>
<evidence type="ECO:0008006" key="4">
    <source>
        <dbReference type="Google" id="ProtNLM"/>
    </source>
</evidence>
<evidence type="ECO:0000256" key="1">
    <source>
        <dbReference type="SAM" id="MobiDB-lite"/>
    </source>
</evidence>
<protein>
    <recommendedName>
        <fullName evidence="4">HAT C-terminal dimerisation domain-containing protein</fullName>
    </recommendedName>
</protein>
<feature type="compositionally biased region" description="Low complexity" evidence="1">
    <location>
        <begin position="9"/>
        <end position="20"/>
    </location>
</feature>
<dbReference type="AlphaFoldDB" id="A0A1M2VLG1"/>